<dbReference type="RefSeq" id="WP_106678541.1">
    <property type="nucleotide sequence ID" value="NZ_JACHWV010000007.1"/>
</dbReference>
<reference evidence="1 2" key="1">
    <citation type="submission" date="2018-03" db="EMBL/GenBank/DDBJ databases">
        <title>Mesoflavibacter sp. HG37 and Mesoflavibacter sp. HG96 sp.nov., two marine bacteria isolated from seawater of Western Pacific Ocean.</title>
        <authorList>
            <person name="Cheng H."/>
            <person name="Wu Y.-H."/>
            <person name="Guo L.-L."/>
            <person name="Xu X.-W."/>
        </authorList>
    </citation>
    <scope>NUCLEOTIDE SEQUENCE [LARGE SCALE GENOMIC DNA]</scope>
    <source>
        <strain evidence="1 2">KCTC 42117</strain>
    </source>
</reference>
<keyword evidence="2" id="KW-1185">Reference proteome</keyword>
<sequence>MRLLLLNIILILLLSCENTTQLKDYWKNPDFETYNPKKILVIGMTKDDEARHLFESHFQTQLQLKDLKVDKSQNILTTDYLNKKHTETEINKIEDSLIKLNYDTVIFSRIVGVKNKIKYSEEYYKTHTYKHNFKDDFLKYQDQFYNPSYYENYNVYNAETSIYCLCPSKERTLIWKGYIDIVDPKNINDSIEDYIKLLILVLEEEAIIPTPK</sequence>
<dbReference type="Proteomes" id="UP000238430">
    <property type="component" value="Unassembled WGS sequence"/>
</dbReference>
<dbReference type="AlphaFoldDB" id="A0A2T1NF69"/>
<protein>
    <recommendedName>
        <fullName evidence="3">Cardiolipin synthetase</fullName>
    </recommendedName>
</protein>
<dbReference type="EMBL" id="PXOT01000022">
    <property type="protein sequence ID" value="PSG91085.1"/>
    <property type="molecule type" value="Genomic_DNA"/>
</dbReference>
<name>A0A2T1NF69_9FLAO</name>
<evidence type="ECO:0000313" key="1">
    <source>
        <dbReference type="EMBL" id="PSG91085.1"/>
    </source>
</evidence>
<proteinExistence type="predicted"/>
<organism evidence="1 2">
    <name type="scientific">Mesoflavibacter zeaxanthinifaciens subsp. sabulilitoris</name>
    <dbReference type="NCBI Taxonomy" id="1520893"/>
    <lineage>
        <taxon>Bacteria</taxon>
        <taxon>Pseudomonadati</taxon>
        <taxon>Bacteroidota</taxon>
        <taxon>Flavobacteriia</taxon>
        <taxon>Flavobacteriales</taxon>
        <taxon>Flavobacteriaceae</taxon>
        <taxon>Mesoflavibacter</taxon>
    </lineage>
</organism>
<dbReference type="OrthoDB" id="6077795at2"/>
<dbReference type="PROSITE" id="PS51257">
    <property type="entry name" value="PROKAR_LIPOPROTEIN"/>
    <property type="match status" value="1"/>
</dbReference>
<evidence type="ECO:0008006" key="3">
    <source>
        <dbReference type="Google" id="ProtNLM"/>
    </source>
</evidence>
<accession>A0A2T1NF69</accession>
<comment type="caution">
    <text evidence="1">The sequence shown here is derived from an EMBL/GenBank/DDBJ whole genome shotgun (WGS) entry which is preliminary data.</text>
</comment>
<gene>
    <name evidence="1" type="ORF">C7H61_07485</name>
</gene>
<evidence type="ECO:0000313" key="2">
    <source>
        <dbReference type="Proteomes" id="UP000238430"/>
    </source>
</evidence>